<dbReference type="EMBL" id="QPFP01000001">
    <property type="protein sequence ID" value="TEB39989.1"/>
    <property type="molecule type" value="Genomic_DNA"/>
</dbReference>
<sequence length="719" mass="79889">MNTVSFPSYVATIARRIFNVVSTISISSHYYGLQDEKRHLRPHQHRLPPEPFGESEMTTGRMSSVYEKLKGLPTPHSGGVLNASTISIPLLNRKWWGSIFTSSGTENDPPPSPEPSIPPSDHHRKNGHSHGHRSHKQPEPEPTPAPRLPPDPIHQLMMNPALRDPLRTPRYPIVLSHGLYGFDSRGPTSFPNLRMHYWATALSILRGIVGAEVIVTSVPGTGSVQERATRLDEQLKDKARGRGVNLLAHSMGGLDCRQLITHVKPSEYTPLSLTTVSTPHRGSPFMDWCVDNIGIGKLRQQERQASHAKANRGDKPNKATEAERRASALSFSNLTSLPSSVTTLLLSTVDTPAYANLTTSYLNDVFNPSTPNDPKVKYFSVTSRVSSVSVLHPFWFTKLVVDSFEEKERARLAAAALASGESWKNLPKHGKLPTWADERQWGNDGLVTVQSAQWGEFLGILDNCDHWEMRGARGLEFGVDLPAIPALGLGTAPLPTSLDEPNTSPRPSTRNKSDAWYIGEWTRFVGGWRRGTEKDGSSPAAKAKSTAISNYKPTSTALTSTKDKKEEKRRRQVDFTKGDQVVRASTDKLSTMFDWIVDQVPNTQALPEVITLPAKLFPSSSKKKTEKGSESSSMAKAAAEQDEIRKLGVELVRRMVAGSSESFPPLKLPLNPKPETLATEMKKVMEREKKSWKRNELAKRDDLERFYISLSRKMWEEGL</sequence>
<dbReference type="STRING" id="71717.A0A4Y7U2B7"/>
<feature type="compositionally biased region" description="Polar residues" evidence="1">
    <location>
        <begin position="546"/>
        <end position="560"/>
    </location>
</feature>
<organism evidence="2 3">
    <name type="scientific">Coprinellus micaceus</name>
    <name type="common">Glistening ink-cap mushroom</name>
    <name type="synonym">Coprinus micaceus</name>
    <dbReference type="NCBI Taxonomy" id="71717"/>
    <lineage>
        <taxon>Eukaryota</taxon>
        <taxon>Fungi</taxon>
        <taxon>Dikarya</taxon>
        <taxon>Basidiomycota</taxon>
        <taxon>Agaricomycotina</taxon>
        <taxon>Agaricomycetes</taxon>
        <taxon>Agaricomycetidae</taxon>
        <taxon>Agaricales</taxon>
        <taxon>Agaricineae</taxon>
        <taxon>Psathyrellaceae</taxon>
        <taxon>Coprinellus</taxon>
    </lineage>
</organism>
<protein>
    <submittedName>
        <fullName evidence="2">Alpha/beta-hydrolase</fullName>
    </submittedName>
</protein>
<dbReference type="GO" id="GO:0016787">
    <property type="term" value="F:hydrolase activity"/>
    <property type="evidence" value="ECO:0007669"/>
    <property type="project" value="UniProtKB-KW"/>
</dbReference>
<feature type="region of interest" description="Disordered" evidence="1">
    <location>
        <begin position="528"/>
        <end position="573"/>
    </location>
</feature>
<feature type="region of interest" description="Disordered" evidence="1">
    <location>
        <begin position="102"/>
        <end position="157"/>
    </location>
</feature>
<feature type="region of interest" description="Disordered" evidence="1">
    <location>
        <begin position="492"/>
        <end position="512"/>
    </location>
</feature>
<evidence type="ECO:0000313" key="3">
    <source>
        <dbReference type="Proteomes" id="UP000298030"/>
    </source>
</evidence>
<dbReference type="InterPro" id="IPR029058">
    <property type="entry name" value="AB_hydrolase_fold"/>
</dbReference>
<evidence type="ECO:0000313" key="2">
    <source>
        <dbReference type="EMBL" id="TEB39989.1"/>
    </source>
</evidence>
<name>A0A4Y7U2B7_COPMI</name>
<reference evidence="2 3" key="1">
    <citation type="journal article" date="2019" name="Nat. Ecol. Evol.">
        <title>Megaphylogeny resolves global patterns of mushroom evolution.</title>
        <authorList>
            <person name="Varga T."/>
            <person name="Krizsan K."/>
            <person name="Foldi C."/>
            <person name="Dima B."/>
            <person name="Sanchez-Garcia M."/>
            <person name="Sanchez-Ramirez S."/>
            <person name="Szollosi G.J."/>
            <person name="Szarkandi J.G."/>
            <person name="Papp V."/>
            <person name="Albert L."/>
            <person name="Andreopoulos W."/>
            <person name="Angelini C."/>
            <person name="Antonin V."/>
            <person name="Barry K.W."/>
            <person name="Bougher N.L."/>
            <person name="Buchanan P."/>
            <person name="Buyck B."/>
            <person name="Bense V."/>
            <person name="Catcheside P."/>
            <person name="Chovatia M."/>
            <person name="Cooper J."/>
            <person name="Damon W."/>
            <person name="Desjardin D."/>
            <person name="Finy P."/>
            <person name="Geml J."/>
            <person name="Haridas S."/>
            <person name="Hughes K."/>
            <person name="Justo A."/>
            <person name="Karasinski D."/>
            <person name="Kautmanova I."/>
            <person name="Kiss B."/>
            <person name="Kocsube S."/>
            <person name="Kotiranta H."/>
            <person name="LaButti K.M."/>
            <person name="Lechner B.E."/>
            <person name="Liimatainen K."/>
            <person name="Lipzen A."/>
            <person name="Lukacs Z."/>
            <person name="Mihaltcheva S."/>
            <person name="Morgado L.N."/>
            <person name="Niskanen T."/>
            <person name="Noordeloos M.E."/>
            <person name="Ohm R.A."/>
            <person name="Ortiz-Santana B."/>
            <person name="Ovrebo C."/>
            <person name="Racz N."/>
            <person name="Riley R."/>
            <person name="Savchenko A."/>
            <person name="Shiryaev A."/>
            <person name="Soop K."/>
            <person name="Spirin V."/>
            <person name="Szebenyi C."/>
            <person name="Tomsovsky M."/>
            <person name="Tulloss R.E."/>
            <person name="Uehling J."/>
            <person name="Grigoriev I.V."/>
            <person name="Vagvolgyi C."/>
            <person name="Papp T."/>
            <person name="Martin F.M."/>
            <person name="Miettinen O."/>
            <person name="Hibbett D.S."/>
            <person name="Nagy L.G."/>
        </authorList>
    </citation>
    <scope>NUCLEOTIDE SEQUENCE [LARGE SCALE GENOMIC DNA]</scope>
    <source>
        <strain evidence="2 3">FP101781</strain>
    </source>
</reference>
<dbReference type="Gene3D" id="3.40.50.1820">
    <property type="entry name" value="alpha/beta hydrolase"/>
    <property type="match status" value="1"/>
</dbReference>
<comment type="caution">
    <text evidence="2">The sequence shown here is derived from an EMBL/GenBank/DDBJ whole genome shotgun (WGS) entry which is preliminary data.</text>
</comment>
<dbReference type="PANTHER" id="PTHR11440">
    <property type="entry name" value="LECITHIN-CHOLESTEROL ACYLTRANSFERASE-RELATED"/>
    <property type="match status" value="1"/>
</dbReference>
<dbReference type="OrthoDB" id="5592486at2759"/>
<feature type="region of interest" description="Disordered" evidence="1">
    <location>
        <begin position="39"/>
        <end position="58"/>
    </location>
</feature>
<feature type="compositionally biased region" description="Basic residues" evidence="1">
    <location>
        <begin position="122"/>
        <end position="135"/>
    </location>
</feature>
<gene>
    <name evidence="2" type="ORF">FA13DRAFT_1724209</name>
</gene>
<dbReference type="AlphaFoldDB" id="A0A4Y7U2B7"/>
<dbReference type="SUPFAM" id="SSF53474">
    <property type="entry name" value="alpha/beta-Hydrolases"/>
    <property type="match status" value="1"/>
</dbReference>
<feature type="compositionally biased region" description="Pro residues" evidence="1">
    <location>
        <begin position="140"/>
        <end position="152"/>
    </location>
</feature>
<keyword evidence="2" id="KW-0378">Hydrolase</keyword>
<dbReference type="Proteomes" id="UP000298030">
    <property type="component" value="Unassembled WGS sequence"/>
</dbReference>
<feature type="compositionally biased region" description="Pro residues" evidence="1">
    <location>
        <begin position="108"/>
        <end position="118"/>
    </location>
</feature>
<feature type="region of interest" description="Disordered" evidence="1">
    <location>
        <begin position="300"/>
        <end position="323"/>
    </location>
</feature>
<keyword evidence="3" id="KW-1185">Reference proteome</keyword>
<feature type="compositionally biased region" description="Polar residues" evidence="1">
    <location>
        <begin position="499"/>
        <end position="510"/>
    </location>
</feature>
<accession>A0A4Y7U2B7</accession>
<proteinExistence type="predicted"/>
<evidence type="ECO:0000256" key="1">
    <source>
        <dbReference type="SAM" id="MobiDB-lite"/>
    </source>
</evidence>
<feature type="region of interest" description="Disordered" evidence="1">
    <location>
        <begin position="619"/>
        <end position="640"/>
    </location>
</feature>